<comment type="caution">
    <text evidence="1">The sequence shown here is derived from an EMBL/GenBank/DDBJ whole genome shotgun (WGS) entry which is preliminary data.</text>
</comment>
<dbReference type="EMBL" id="JACHVC010000005">
    <property type="protein sequence ID" value="MBC2604971.1"/>
    <property type="molecule type" value="Genomic_DNA"/>
</dbReference>
<name>A0A7X1E7A3_9BACT</name>
<gene>
    <name evidence="1" type="ORF">H5P27_02835</name>
</gene>
<dbReference type="Proteomes" id="UP000526501">
    <property type="component" value="Unassembled WGS sequence"/>
</dbReference>
<evidence type="ECO:0000313" key="2">
    <source>
        <dbReference type="Proteomes" id="UP000526501"/>
    </source>
</evidence>
<dbReference type="AlphaFoldDB" id="A0A7X1E7A3"/>
<evidence type="ECO:0000313" key="1">
    <source>
        <dbReference type="EMBL" id="MBC2604971.1"/>
    </source>
</evidence>
<protein>
    <submittedName>
        <fullName evidence="1">Uncharacterized protein</fullName>
    </submittedName>
</protein>
<keyword evidence="2" id="KW-1185">Reference proteome</keyword>
<accession>A0A7X1E7A3</accession>
<proteinExistence type="predicted"/>
<organism evidence="1 2">
    <name type="scientific">Pelagicoccus albus</name>
    <dbReference type="NCBI Taxonomy" id="415222"/>
    <lineage>
        <taxon>Bacteria</taxon>
        <taxon>Pseudomonadati</taxon>
        <taxon>Verrucomicrobiota</taxon>
        <taxon>Opitutia</taxon>
        <taxon>Puniceicoccales</taxon>
        <taxon>Pelagicoccaceae</taxon>
        <taxon>Pelagicoccus</taxon>
    </lineage>
</organism>
<dbReference type="RefSeq" id="WP_185658860.1">
    <property type="nucleotide sequence ID" value="NZ_CAWPOO010000005.1"/>
</dbReference>
<reference evidence="1 2" key="1">
    <citation type="submission" date="2020-07" db="EMBL/GenBank/DDBJ databases">
        <authorList>
            <person name="Feng X."/>
        </authorList>
    </citation>
    <scope>NUCLEOTIDE SEQUENCE [LARGE SCALE GENOMIC DNA]</scope>
    <source>
        <strain evidence="1 2">JCM23202</strain>
    </source>
</reference>
<sequence>MQTSQTLEPSRSRSFPFATERAPSVFGQLTDLADRVVDYARAAKVQRFRYCRRPAAAIVPDYNLLEAIENLRAEVHHAERQPICQTLAVELLTKLSHLGGQPPCENNEQQETAIQIITIALLALR</sequence>